<feature type="compositionally biased region" description="Polar residues" evidence="9">
    <location>
        <begin position="120"/>
        <end position="138"/>
    </location>
</feature>
<feature type="domain" description="Thiamine pyrophosphate enzyme N-terminal TPP-binding" evidence="10">
    <location>
        <begin position="2"/>
        <end position="84"/>
    </location>
</feature>
<dbReference type="InterPro" id="IPR047213">
    <property type="entry name" value="TPP_PYR_PDC_IPDC-like"/>
</dbReference>
<dbReference type="PANTHER" id="PTHR43452:SF30">
    <property type="entry name" value="PYRUVATE DECARBOXYLASE ISOZYME 1-RELATED"/>
    <property type="match status" value="1"/>
</dbReference>
<dbReference type="AlphaFoldDB" id="A0A937RDE6"/>
<dbReference type="CDD" id="cd07038">
    <property type="entry name" value="TPP_PYR_PDC_IPDC_like"/>
    <property type="match status" value="1"/>
</dbReference>
<dbReference type="EMBL" id="JAEACQ010000242">
    <property type="protein sequence ID" value="MBL7630063.1"/>
    <property type="molecule type" value="Genomic_DNA"/>
</dbReference>
<feature type="compositionally biased region" description="Basic residues" evidence="9">
    <location>
        <begin position="163"/>
        <end position="174"/>
    </location>
</feature>
<comment type="similarity">
    <text evidence="3">Belongs to the TPP enzyme family.</text>
</comment>
<dbReference type="GO" id="GO:0000287">
    <property type="term" value="F:magnesium ion binding"/>
    <property type="evidence" value="ECO:0007669"/>
    <property type="project" value="UniProtKB-ARBA"/>
</dbReference>
<evidence type="ECO:0000256" key="8">
    <source>
        <dbReference type="ARBA" id="ARBA00023239"/>
    </source>
</evidence>
<reference evidence="11" key="1">
    <citation type="submission" date="2020-12" db="EMBL/GenBank/DDBJ databases">
        <title>Genomic characterization of non-nitrogen-fixing Frankia strains.</title>
        <authorList>
            <person name="Carlos-Shanley C."/>
            <person name="Guerra T."/>
            <person name="Hahn D."/>
        </authorList>
    </citation>
    <scope>NUCLEOTIDE SEQUENCE</scope>
    <source>
        <strain evidence="11">CN6</strain>
    </source>
</reference>
<evidence type="ECO:0000256" key="1">
    <source>
        <dbReference type="ARBA" id="ARBA00001920"/>
    </source>
</evidence>
<comment type="cofactor">
    <cofactor evidence="2">
        <name>thiamine diphosphate</name>
        <dbReference type="ChEBI" id="CHEBI:58937"/>
    </cofactor>
</comment>
<dbReference type="GO" id="GO:0005829">
    <property type="term" value="C:cytosol"/>
    <property type="evidence" value="ECO:0007669"/>
    <property type="project" value="TreeGrafter"/>
</dbReference>
<dbReference type="GO" id="GO:0000949">
    <property type="term" value="P:aromatic amino acid family catabolic process to alcohol via Ehrlich pathway"/>
    <property type="evidence" value="ECO:0007669"/>
    <property type="project" value="TreeGrafter"/>
</dbReference>
<dbReference type="GO" id="GO:0004737">
    <property type="term" value="F:pyruvate decarboxylase activity"/>
    <property type="evidence" value="ECO:0007669"/>
    <property type="project" value="TreeGrafter"/>
</dbReference>
<protein>
    <recommendedName>
        <fullName evidence="10">Thiamine pyrophosphate enzyme N-terminal TPP-binding domain-containing protein</fullName>
    </recommendedName>
</protein>
<evidence type="ECO:0000256" key="6">
    <source>
        <dbReference type="ARBA" id="ARBA00022842"/>
    </source>
</evidence>
<evidence type="ECO:0000313" key="12">
    <source>
        <dbReference type="Proteomes" id="UP000604475"/>
    </source>
</evidence>
<keyword evidence="4" id="KW-0479">Metal-binding</keyword>
<evidence type="ECO:0000313" key="11">
    <source>
        <dbReference type="EMBL" id="MBL7630063.1"/>
    </source>
</evidence>
<evidence type="ECO:0000256" key="7">
    <source>
        <dbReference type="ARBA" id="ARBA00023052"/>
    </source>
</evidence>
<name>A0A937RDE6_9ACTN</name>
<accession>A0A937RDE6</accession>
<evidence type="ECO:0000256" key="2">
    <source>
        <dbReference type="ARBA" id="ARBA00001964"/>
    </source>
</evidence>
<dbReference type="Gene3D" id="3.40.50.970">
    <property type="match status" value="1"/>
</dbReference>
<dbReference type="InterPro" id="IPR012001">
    <property type="entry name" value="Thiamin_PyroP_enz_TPP-bd_dom"/>
</dbReference>
<keyword evidence="7" id="KW-0786">Thiamine pyrophosphate</keyword>
<sequence length="183" mass="19128">MPGDFAFAVQDAIVRHPGLEWIGCRNELNTGYAADGYARVRGIGALSTTYGVGELSAINAVAGSYAENLPVFHLTGMPAMPTQRARAKVHHTLGNGEFELFSHMAGPVVCAAAVMTRGTSHTRLPGGSTTASALSTEPDTAARDPGTVVLPTDRGGSPPGRTMVRKRLPSRRPRAPGPERGPA</sequence>
<evidence type="ECO:0000256" key="4">
    <source>
        <dbReference type="ARBA" id="ARBA00022723"/>
    </source>
</evidence>
<dbReference type="Proteomes" id="UP000604475">
    <property type="component" value="Unassembled WGS sequence"/>
</dbReference>
<feature type="region of interest" description="Disordered" evidence="9">
    <location>
        <begin position="120"/>
        <end position="183"/>
    </location>
</feature>
<evidence type="ECO:0000256" key="3">
    <source>
        <dbReference type="ARBA" id="ARBA00007812"/>
    </source>
</evidence>
<keyword evidence="6" id="KW-0460">Magnesium</keyword>
<keyword evidence="12" id="KW-1185">Reference proteome</keyword>
<proteinExistence type="inferred from homology"/>
<organism evidence="11 12">
    <name type="scientific">Frankia nepalensis</name>
    <dbReference type="NCBI Taxonomy" id="1836974"/>
    <lineage>
        <taxon>Bacteria</taxon>
        <taxon>Bacillati</taxon>
        <taxon>Actinomycetota</taxon>
        <taxon>Actinomycetes</taxon>
        <taxon>Frankiales</taxon>
        <taxon>Frankiaceae</taxon>
        <taxon>Frankia</taxon>
    </lineage>
</organism>
<dbReference type="Pfam" id="PF02776">
    <property type="entry name" value="TPP_enzyme_N"/>
    <property type="match status" value="1"/>
</dbReference>
<dbReference type="InterPro" id="IPR029061">
    <property type="entry name" value="THDP-binding"/>
</dbReference>
<keyword evidence="8" id="KW-0456">Lyase</keyword>
<evidence type="ECO:0000259" key="10">
    <source>
        <dbReference type="Pfam" id="PF02776"/>
    </source>
</evidence>
<comment type="cofactor">
    <cofactor evidence="1">
        <name>a metal cation</name>
        <dbReference type="ChEBI" id="CHEBI:25213"/>
    </cofactor>
</comment>
<evidence type="ECO:0000256" key="9">
    <source>
        <dbReference type="SAM" id="MobiDB-lite"/>
    </source>
</evidence>
<dbReference type="GO" id="GO:0030976">
    <property type="term" value="F:thiamine pyrophosphate binding"/>
    <property type="evidence" value="ECO:0007669"/>
    <property type="project" value="InterPro"/>
</dbReference>
<dbReference type="InterPro" id="IPR012110">
    <property type="entry name" value="PDC/IPDC-like"/>
</dbReference>
<dbReference type="PANTHER" id="PTHR43452">
    <property type="entry name" value="PYRUVATE DECARBOXYLASE"/>
    <property type="match status" value="1"/>
</dbReference>
<keyword evidence="5" id="KW-0210">Decarboxylase</keyword>
<gene>
    <name evidence="11" type="ORF">I7412_23410</name>
</gene>
<evidence type="ECO:0000256" key="5">
    <source>
        <dbReference type="ARBA" id="ARBA00022793"/>
    </source>
</evidence>
<dbReference type="RefSeq" id="WP_202999437.1">
    <property type="nucleotide sequence ID" value="NZ_JADWYU010000085.1"/>
</dbReference>
<comment type="caution">
    <text evidence="11">The sequence shown here is derived from an EMBL/GenBank/DDBJ whole genome shotgun (WGS) entry which is preliminary data.</text>
</comment>
<dbReference type="SUPFAM" id="SSF52518">
    <property type="entry name" value="Thiamin diphosphate-binding fold (THDP-binding)"/>
    <property type="match status" value="1"/>
</dbReference>